<proteinExistence type="predicted"/>
<reference evidence="2 3" key="1">
    <citation type="submission" date="2020-07" db="EMBL/GenBank/DDBJ databases">
        <title>Sequencing the genomes of 1000 actinobacteria strains.</title>
        <authorList>
            <person name="Klenk H.-P."/>
        </authorList>
    </citation>
    <scope>NUCLEOTIDE SEQUENCE [LARGE SCALE GENOMIC DNA]</scope>
    <source>
        <strain evidence="2 3">DSM 44121</strain>
    </source>
</reference>
<keyword evidence="1" id="KW-1133">Transmembrane helix</keyword>
<dbReference type="RefSeq" id="WP_182615910.1">
    <property type="nucleotide sequence ID" value="NZ_BAAATF010000006.1"/>
</dbReference>
<evidence type="ECO:0000256" key="1">
    <source>
        <dbReference type="SAM" id="Phobius"/>
    </source>
</evidence>
<feature type="transmembrane region" description="Helical" evidence="1">
    <location>
        <begin position="92"/>
        <end position="116"/>
    </location>
</feature>
<keyword evidence="1" id="KW-0812">Transmembrane</keyword>
<name>A0A7W3J890_9MICO</name>
<keyword evidence="3" id="KW-1185">Reference proteome</keyword>
<dbReference type="AlphaFoldDB" id="A0A7W3J890"/>
<comment type="caution">
    <text evidence="2">The sequence shown here is derived from an EMBL/GenBank/DDBJ whole genome shotgun (WGS) entry which is preliminary data.</text>
</comment>
<keyword evidence="1" id="KW-0472">Membrane</keyword>
<protein>
    <submittedName>
        <fullName evidence="2">Membrane protein YqaA with SNARE-associated domain</fullName>
    </submittedName>
</protein>
<accession>A0A7W3J890</accession>
<evidence type="ECO:0000313" key="3">
    <source>
        <dbReference type="Proteomes" id="UP000540568"/>
    </source>
</evidence>
<organism evidence="2 3">
    <name type="scientific">Promicromonospora sukumoe</name>
    <dbReference type="NCBI Taxonomy" id="88382"/>
    <lineage>
        <taxon>Bacteria</taxon>
        <taxon>Bacillati</taxon>
        <taxon>Actinomycetota</taxon>
        <taxon>Actinomycetes</taxon>
        <taxon>Micrococcales</taxon>
        <taxon>Promicromonosporaceae</taxon>
        <taxon>Promicromonospora</taxon>
    </lineage>
</organism>
<feature type="transmembrane region" description="Helical" evidence="1">
    <location>
        <begin position="123"/>
        <end position="142"/>
    </location>
</feature>
<gene>
    <name evidence="2" type="ORF">FHX71_002047</name>
</gene>
<evidence type="ECO:0000313" key="2">
    <source>
        <dbReference type="EMBL" id="MBA8808105.1"/>
    </source>
</evidence>
<sequence length="152" mass="16593">MLLVSTFFYSAGAAVAAFMALEAYLAVAAADPTYPSVVLAAVAAVGQVAGKLLWYWAGAGTTRLPWLRHKLESPKVAAAMARWRERTDGRPVYLGLVLLCSAFAGLPPFMVMSVVAGVLRVRMWLFVGTGLVGRFLRFWIVLEAADYAWFLF</sequence>
<feature type="transmembrane region" description="Helical" evidence="1">
    <location>
        <begin position="6"/>
        <end position="25"/>
    </location>
</feature>
<dbReference type="EMBL" id="JACGWV010000001">
    <property type="protein sequence ID" value="MBA8808105.1"/>
    <property type="molecule type" value="Genomic_DNA"/>
</dbReference>
<feature type="transmembrane region" description="Helical" evidence="1">
    <location>
        <begin position="37"/>
        <end position="57"/>
    </location>
</feature>
<dbReference type="Proteomes" id="UP000540568">
    <property type="component" value="Unassembled WGS sequence"/>
</dbReference>